<dbReference type="AlphaFoldDB" id="A0A4R6Y4L5"/>
<dbReference type="OrthoDB" id="9182156at2"/>
<organism evidence="1 2">
    <name type="scientific">Hydromonas duriensis</name>
    <dbReference type="NCBI Taxonomy" id="1527608"/>
    <lineage>
        <taxon>Bacteria</taxon>
        <taxon>Pseudomonadati</taxon>
        <taxon>Pseudomonadota</taxon>
        <taxon>Betaproteobacteria</taxon>
        <taxon>Burkholderiales</taxon>
        <taxon>Burkholderiaceae</taxon>
        <taxon>Hydromonas</taxon>
    </lineage>
</organism>
<dbReference type="InterPro" id="IPR010260">
    <property type="entry name" value="AlpA"/>
</dbReference>
<dbReference type="Gene3D" id="1.10.238.160">
    <property type="match status" value="1"/>
</dbReference>
<name>A0A4R6Y4L5_9BURK</name>
<reference evidence="1 2" key="1">
    <citation type="submission" date="2019-03" db="EMBL/GenBank/DDBJ databases">
        <title>Genomic Encyclopedia of Type Strains, Phase IV (KMG-IV): sequencing the most valuable type-strain genomes for metagenomic binning, comparative biology and taxonomic classification.</title>
        <authorList>
            <person name="Goeker M."/>
        </authorList>
    </citation>
    <scope>NUCLEOTIDE SEQUENCE [LARGE SCALE GENOMIC DNA]</scope>
    <source>
        <strain evidence="1 2">DSM 102852</strain>
    </source>
</reference>
<gene>
    <name evidence="1" type="ORF">DFR44_1365</name>
</gene>
<protein>
    <submittedName>
        <fullName evidence="1">AlpA family transcriptional regulator</fullName>
    </submittedName>
</protein>
<dbReference type="EMBL" id="SNZE01000036">
    <property type="protein sequence ID" value="TDR27862.1"/>
    <property type="molecule type" value="Genomic_DNA"/>
</dbReference>
<keyword evidence="2" id="KW-1185">Reference proteome</keyword>
<comment type="caution">
    <text evidence="1">The sequence shown here is derived from an EMBL/GenBank/DDBJ whole genome shotgun (WGS) entry which is preliminary data.</text>
</comment>
<dbReference type="RefSeq" id="WP_133621534.1">
    <property type="nucleotide sequence ID" value="NZ_SNZE01000036.1"/>
</dbReference>
<sequence length="87" mass="9512">MSTLISVNNPILRIKAVKELIGVGFSTIHYHVSIGLYPKPIKLGEKMSGWLTSEVLAIQAARVAGQTNEQIKALVQRLENERTQAAA</sequence>
<proteinExistence type="predicted"/>
<dbReference type="InterPro" id="IPR009061">
    <property type="entry name" value="DNA-bd_dom_put_sf"/>
</dbReference>
<dbReference type="Pfam" id="PF05930">
    <property type="entry name" value="Phage_AlpA"/>
    <property type="match status" value="1"/>
</dbReference>
<accession>A0A4R6Y4L5</accession>
<evidence type="ECO:0000313" key="1">
    <source>
        <dbReference type="EMBL" id="TDR27862.1"/>
    </source>
</evidence>
<dbReference type="Proteomes" id="UP000294480">
    <property type="component" value="Unassembled WGS sequence"/>
</dbReference>
<evidence type="ECO:0000313" key="2">
    <source>
        <dbReference type="Proteomes" id="UP000294480"/>
    </source>
</evidence>
<dbReference type="SUPFAM" id="SSF46955">
    <property type="entry name" value="Putative DNA-binding domain"/>
    <property type="match status" value="1"/>
</dbReference>